<evidence type="ECO:0000313" key="9">
    <source>
        <dbReference type="Proteomes" id="UP000199144"/>
    </source>
</evidence>
<dbReference type="Pfam" id="PF00557">
    <property type="entry name" value="Peptidase_M24"/>
    <property type="match status" value="1"/>
</dbReference>
<dbReference type="AlphaFoldDB" id="A0A1I4PY04"/>
<feature type="domain" description="Creatinase N-terminal" evidence="7">
    <location>
        <begin position="8"/>
        <end position="100"/>
    </location>
</feature>
<dbReference type="GO" id="GO:0004177">
    <property type="term" value="F:aminopeptidase activity"/>
    <property type="evidence" value="ECO:0007669"/>
    <property type="project" value="UniProtKB-KW"/>
</dbReference>
<protein>
    <submittedName>
        <fullName evidence="8">Xaa-Pro aminopeptidase</fullName>
    </submittedName>
</protein>
<name>A0A1I4PY04_9RHOB</name>
<dbReference type="Gene3D" id="3.90.230.10">
    <property type="entry name" value="Creatinase/methionine aminopeptidase superfamily"/>
    <property type="match status" value="1"/>
</dbReference>
<feature type="domain" description="Peptidase M24" evidence="6">
    <location>
        <begin position="150"/>
        <end position="346"/>
    </location>
</feature>
<evidence type="ECO:0000256" key="1">
    <source>
        <dbReference type="ARBA" id="ARBA00022670"/>
    </source>
</evidence>
<evidence type="ECO:0000313" key="8">
    <source>
        <dbReference type="EMBL" id="SFM32702.1"/>
    </source>
</evidence>
<dbReference type="SUPFAM" id="SSF55920">
    <property type="entry name" value="Creatinase/aminopeptidase"/>
    <property type="match status" value="1"/>
</dbReference>
<dbReference type="Proteomes" id="UP000199144">
    <property type="component" value="Unassembled WGS sequence"/>
</dbReference>
<dbReference type="InterPro" id="IPR036005">
    <property type="entry name" value="Creatinase/aminopeptidase-like"/>
</dbReference>
<keyword evidence="1" id="KW-0645">Protease</keyword>
<dbReference type="InterPro" id="IPR050659">
    <property type="entry name" value="Peptidase_M24B"/>
</dbReference>
<evidence type="ECO:0000256" key="2">
    <source>
        <dbReference type="ARBA" id="ARBA00022723"/>
    </source>
</evidence>
<reference evidence="8 9" key="1">
    <citation type="submission" date="2016-10" db="EMBL/GenBank/DDBJ databases">
        <authorList>
            <person name="de Groot N.N."/>
        </authorList>
    </citation>
    <scope>NUCLEOTIDE SEQUENCE [LARGE SCALE GENOMIC DNA]</scope>
    <source>
        <strain evidence="8 9">DSM 15283</strain>
    </source>
</reference>
<proteinExistence type="inferred from homology"/>
<dbReference type="PANTHER" id="PTHR46112:SF2">
    <property type="entry name" value="XAA-PRO AMINOPEPTIDASE P-RELATED"/>
    <property type="match status" value="1"/>
</dbReference>
<keyword evidence="9" id="KW-1185">Reference proteome</keyword>
<accession>A0A1I4PY04</accession>
<dbReference type="STRING" id="254406.SAMN04488042_10699"/>
<evidence type="ECO:0000256" key="4">
    <source>
        <dbReference type="ARBA" id="ARBA00023049"/>
    </source>
</evidence>
<dbReference type="InterPro" id="IPR001131">
    <property type="entry name" value="Peptidase_M24B_aminopep-P_CS"/>
</dbReference>
<keyword evidence="8" id="KW-0031">Aminopeptidase</keyword>
<dbReference type="PANTHER" id="PTHR46112">
    <property type="entry name" value="AMINOPEPTIDASE"/>
    <property type="match status" value="1"/>
</dbReference>
<dbReference type="GO" id="GO:0006508">
    <property type="term" value="P:proteolysis"/>
    <property type="evidence" value="ECO:0007669"/>
    <property type="project" value="UniProtKB-KW"/>
</dbReference>
<keyword evidence="4" id="KW-0482">Metalloprotease</keyword>
<dbReference type="OrthoDB" id="9806388at2"/>
<sequence>MSDIVKNRLARLRKRMDETNTDLVAIGPGSHMQWLLGLNPHGDERPVMAIVTAEHVGVLMPLLNAEASRAQCADIPFYEWGDADGPLGALKQLLNKSNANRPGLSIVLDETMRTDFSFLLLGQLDAPTHRFTLDTVGFLRAEKGAEERQLLKDSALLNDAAFERAFDALRTGMTELDVRDIIINHYVENGAQPAFCIVAFGENSAYPHHHTGTDTLQPNMAVLIDAGCRLRGYPSDMTRCAWYGDTPSPRFNEIASIVEQAVQAAQSEALPGTLCSDVDKAARTVVADGGYGPEFLHRTGHGLGVDVHEPPYIAANYPEPLRVGNVFSIEPGIYLNEEFGIRLEDVAFLHPNGVEFLSELPRTVRRLPVRD</sequence>
<evidence type="ECO:0000259" key="7">
    <source>
        <dbReference type="Pfam" id="PF01321"/>
    </source>
</evidence>
<gene>
    <name evidence="8" type="ORF">SAMN04488042_10699</name>
</gene>
<dbReference type="GO" id="GO:0008237">
    <property type="term" value="F:metallopeptidase activity"/>
    <property type="evidence" value="ECO:0007669"/>
    <property type="project" value="UniProtKB-KW"/>
</dbReference>
<dbReference type="InterPro" id="IPR000994">
    <property type="entry name" value="Pept_M24"/>
</dbReference>
<dbReference type="EMBL" id="FOTQ01000006">
    <property type="protein sequence ID" value="SFM32702.1"/>
    <property type="molecule type" value="Genomic_DNA"/>
</dbReference>
<dbReference type="InterPro" id="IPR000587">
    <property type="entry name" value="Creatinase_N"/>
</dbReference>
<dbReference type="PROSITE" id="PS00491">
    <property type="entry name" value="PROLINE_PEPTIDASE"/>
    <property type="match status" value="1"/>
</dbReference>
<dbReference type="InterPro" id="IPR029149">
    <property type="entry name" value="Creatin/AminoP/Spt16_N"/>
</dbReference>
<dbReference type="GO" id="GO:0046872">
    <property type="term" value="F:metal ion binding"/>
    <property type="evidence" value="ECO:0007669"/>
    <property type="project" value="UniProtKB-KW"/>
</dbReference>
<dbReference type="SUPFAM" id="SSF53092">
    <property type="entry name" value="Creatinase/prolidase N-terminal domain"/>
    <property type="match status" value="1"/>
</dbReference>
<dbReference type="RefSeq" id="WP_093094566.1">
    <property type="nucleotide sequence ID" value="NZ_FOTQ01000006.1"/>
</dbReference>
<keyword evidence="3" id="KW-0378">Hydrolase</keyword>
<evidence type="ECO:0000256" key="3">
    <source>
        <dbReference type="ARBA" id="ARBA00022801"/>
    </source>
</evidence>
<comment type="similarity">
    <text evidence="5">Belongs to the peptidase M24B family.</text>
</comment>
<dbReference type="Gene3D" id="3.40.350.10">
    <property type="entry name" value="Creatinase/prolidase N-terminal domain"/>
    <property type="match status" value="1"/>
</dbReference>
<organism evidence="8 9">
    <name type="scientific">Shimia aestuarii</name>
    <dbReference type="NCBI Taxonomy" id="254406"/>
    <lineage>
        <taxon>Bacteria</taxon>
        <taxon>Pseudomonadati</taxon>
        <taxon>Pseudomonadota</taxon>
        <taxon>Alphaproteobacteria</taxon>
        <taxon>Rhodobacterales</taxon>
        <taxon>Roseobacteraceae</taxon>
    </lineage>
</organism>
<evidence type="ECO:0000259" key="6">
    <source>
        <dbReference type="Pfam" id="PF00557"/>
    </source>
</evidence>
<keyword evidence="2 5" id="KW-0479">Metal-binding</keyword>
<dbReference type="Pfam" id="PF01321">
    <property type="entry name" value="Creatinase_N"/>
    <property type="match status" value="1"/>
</dbReference>
<evidence type="ECO:0000256" key="5">
    <source>
        <dbReference type="RuleBase" id="RU000590"/>
    </source>
</evidence>